<proteinExistence type="predicted"/>
<gene>
    <name evidence="2" type="ORF">VM95_25605</name>
</gene>
<feature type="region of interest" description="Disordered" evidence="1">
    <location>
        <begin position="1"/>
        <end position="20"/>
    </location>
</feature>
<evidence type="ECO:0000313" key="2">
    <source>
        <dbReference type="EMBL" id="KJS59697.1"/>
    </source>
</evidence>
<dbReference type="PATRIC" id="fig|359131.3.peg.6305"/>
<organism evidence="2 3">
    <name type="scientific">Streptomyces rubellomurinus (strain ATCC 31215)</name>
    <dbReference type="NCBI Taxonomy" id="359131"/>
    <lineage>
        <taxon>Bacteria</taxon>
        <taxon>Bacillati</taxon>
        <taxon>Actinomycetota</taxon>
        <taxon>Actinomycetes</taxon>
        <taxon>Kitasatosporales</taxon>
        <taxon>Streptomycetaceae</taxon>
        <taxon>Streptomyces</taxon>
    </lineage>
</organism>
<dbReference type="InterPro" id="IPR026337">
    <property type="entry name" value="AKG_HExxH"/>
</dbReference>
<comment type="caution">
    <text evidence="2">The sequence shown here is derived from an EMBL/GenBank/DDBJ whole genome shotgun (WGS) entry which is preliminary data.</text>
</comment>
<name>A0A0F2TD73_STRR3</name>
<protein>
    <recommendedName>
        <fullName evidence="4">HEXXH motif domain-containing protein</fullName>
    </recommendedName>
</protein>
<evidence type="ECO:0008006" key="4">
    <source>
        <dbReference type="Google" id="ProtNLM"/>
    </source>
</evidence>
<dbReference type="AlphaFoldDB" id="A0A0F2TD73"/>
<dbReference type="EMBL" id="JZKH01000061">
    <property type="protein sequence ID" value="KJS59697.1"/>
    <property type="molecule type" value="Genomic_DNA"/>
</dbReference>
<reference evidence="2 3" key="1">
    <citation type="submission" date="2015-02" db="EMBL/GenBank/DDBJ databases">
        <authorList>
            <person name="Ju K.-S."/>
            <person name="Doroghazi J.R."/>
            <person name="Metcalf W."/>
        </authorList>
    </citation>
    <scope>NUCLEOTIDE SEQUENCE [LARGE SCALE GENOMIC DNA]</scope>
    <source>
        <strain evidence="2 3">ATCC 31215</strain>
    </source>
</reference>
<evidence type="ECO:0000256" key="1">
    <source>
        <dbReference type="SAM" id="MobiDB-lite"/>
    </source>
</evidence>
<evidence type="ECO:0000313" key="3">
    <source>
        <dbReference type="Proteomes" id="UP000033699"/>
    </source>
</evidence>
<keyword evidence="3" id="KW-1185">Reference proteome</keyword>
<dbReference type="NCBIfam" id="TIGR04267">
    <property type="entry name" value="mod_HExxH"/>
    <property type="match status" value="1"/>
</dbReference>
<sequence length="308" mass="33184">MDRSPHVDNPGLFDFPPTSRLHDERTAKIHTILSPGAPPRPTGLGPAADYCLAHHALEGAEAAARSGERAAFDWYTANPHADATAGSTPTVLGPRVVVAPDPAGLPRSPISETPYYVLGPGTEHAAPGLRTLVADAFTTADQTGFGPLLAAHAVVVVLLRAKQLGQTLISWTITRLPGTVFLDHTGDPAVLARDLIHEAGHNWLNDALAAAGCTFDDQAVFHSPWRESMRPAFGFLHACWAFPLTMLYTARVLEHTEGDVRAFLTAYLDQQRDLLAASAADHPRALELIHDEDLRERLAAVHRQALTL</sequence>
<accession>A0A0F2TD73</accession>
<dbReference type="Proteomes" id="UP000033699">
    <property type="component" value="Unassembled WGS sequence"/>
</dbReference>